<dbReference type="InterPro" id="IPR040921">
    <property type="entry name" value="Peptidase_S66C"/>
</dbReference>
<dbReference type="SUPFAM" id="SSF141986">
    <property type="entry name" value="LD-carboxypeptidase A C-terminal domain-like"/>
    <property type="match status" value="1"/>
</dbReference>
<dbReference type="GO" id="GO:0004180">
    <property type="term" value="F:carboxypeptidase activity"/>
    <property type="evidence" value="ECO:0007669"/>
    <property type="project" value="UniProtKB-KW"/>
</dbReference>
<dbReference type="Pfam" id="PF02016">
    <property type="entry name" value="Peptidase_S66"/>
    <property type="match status" value="1"/>
</dbReference>
<dbReference type="RefSeq" id="WP_119764957.1">
    <property type="nucleotide sequence ID" value="NZ_QYUM01000004.1"/>
</dbReference>
<evidence type="ECO:0000256" key="3">
    <source>
        <dbReference type="ARBA" id="ARBA00022670"/>
    </source>
</evidence>
<evidence type="ECO:0000256" key="1">
    <source>
        <dbReference type="ARBA" id="ARBA00010233"/>
    </source>
</evidence>
<keyword evidence="2 8" id="KW-0121">Carboxypeptidase</keyword>
<evidence type="ECO:0000313" key="9">
    <source>
        <dbReference type="Proteomes" id="UP000286100"/>
    </source>
</evidence>
<evidence type="ECO:0000259" key="7">
    <source>
        <dbReference type="Pfam" id="PF17676"/>
    </source>
</evidence>
<evidence type="ECO:0000256" key="4">
    <source>
        <dbReference type="ARBA" id="ARBA00022801"/>
    </source>
</evidence>
<dbReference type="Proteomes" id="UP000286100">
    <property type="component" value="Unassembled WGS sequence"/>
</dbReference>
<organism evidence="8 9">
    <name type="scientific">Sphingomonas cavernae</name>
    <dbReference type="NCBI Taxonomy" id="2320861"/>
    <lineage>
        <taxon>Bacteria</taxon>
        <taxon>Pseudomonadati</taxon>
        <taxon>Pseudomonadota</taxon>
        <taxon>Alphaproteobacteria</taxon>
        <taxon>Sphingomonadales</taxon>
        <taxon>Sphingomonadaceae</taxon>
        <taxon>Sphingomonas</taxon>
    </lineage>
</organism>
<dbReference type="SUPFAM" id="SSF52317">
    <property type="entry name" value="Class I glutamine amidotransferase-like"/>
    <property type="match status" value="1"/>
</dbReference>
<dbReference type="EMBL" id="QYUM01000004">
    <property type="protein sequence ID" value="RJF85829.1"/>
    <property type="molecule type" value="Genomic_DNA"/>
</dbReference>
<keyword evidence="4" id="KW-0378">Hydrolase</keyword>
<dbReference type="Gene3D" id="3.40.50.10740">
    <property type="entry name" value="Class I glutamine amidotransferase-like"/>
    <property type="match status" value="1"/>
</dbReference>
<dbReference type="Gene3D" id="3.50.30.60">
    <property type="entry name" value="LD-carboxypeptidase A C-terminal domain-like"/>
    <property type="match status" value="1"/>
</dbReference>
<dbReference type="InterPro" id="IPR029062">
    <property type="entry name" value="Class_I_gatase-like"/>
</dbReference>
<proteinExistence type="inferred from homology"/>
<feature type="domain" description="LD-carboxypeptidase C-terminal" evidence="7">
    <location>
        <begin position="170"/>
        <end position="275"/>
    </location>
</feature>
<dbReference type="PANTHER" id="PTHR30237">
    <property type="entry name" value="MURAMOYLTETRAPEPTIDE CARBOXYPEPTIDASE"/>
    <property type="match status" value="1"/>
</dbReference>
<dbReference type="InterPro" id="IPR003507">
    <property type="entry name" value="S66_fam"/>
</dbReference>
<protein>
    <submittedName>
        <fullName evidence="8">LD-carboxypeptidase</fullName>
    </submittedName>
</protein>
<evidence type="ECO:0000256" key="5">
    <source>
        <dbReference type="ARBA" id="ARBA00022825"/>
    </source>
</evidence>
<dbReference type="InterPro" id="IPR027478">
    <property type="entry name" value="LdcA_N"/>
</dbReference>
<dbReference type="Pfam" id="PF17676">
    <property type="entry name" value="Peptidase_S66C"/>
    <property type="match status" value="1"/>
</dbReference>
<evidence type="ECO:0000313" key="8">
    <source>
        <dbReference type="EMBL" id="RJF85829.1"/>
    </source>
</evidence>
<feature type="domain" description="LD-carboxypeptidase N-terminal" evidence="6">
    <location>
        <begin position="6"/>
        <end position="127"/>
    </location>
</feature>
<dbReference type="GO" id="GO:0008236">
    <property type="term" value="F:serine-type peptidase activity"/>
    <property type="evidence" value="ECO:0007669"/>
    <property type="project" value="UniProtKB-KW"/>
</dbReference>
<comment type="caution">
    <text evidence="8">The sequence shown here is derived from an EMBL/GenBank/DDBJ whole genome shotgun (WGS) entry which is preliminary data.</text>
</comment>
<keyword evidence="5" id="KW-0720">Serine protease</keyword>
<gene>
    <name evidence="8" type="ORF">D3876_18325</name>
</gene>
<comment type="similarity">
    <text evidence="1">Belongs to the peptidase S66 family.</text>
</comment>
<dbReference type="CDD" id="cd07025">
    <property type="entry name" value="Peptidase_S66"/>
    <property type="match status" value="1"/>
</dbReference>
<evidence type="ECO:0000256" key="2">
    <source>
        <dbReference type="ARBA" id="ARBA00022645"/>
    </source>
</evidence>
<dbReference type="OrthoDB" id="9807329at2"/>
<dbReference type="InterPro" id="IPR027461">
    <property type="entry name" value="Carboxypeptidase_A_C_sf"/>
</dbReference>
<accession>A0A418W744</accession>
<evidence type="ECO:0000259" key="6">
    <source>
        <dbReference type="Pfam" id="PF02016"/>
    </source>
</evidence>
<dbReference type="PANTHER" id="PTHR30237:SF2">
    <property type="entry name" value="MUREIN TETRAPEPTIDE CARBOXYPEPTIDASE"/>
    <property type="match status" value="1"/>
</dbReference>
<name>A0A418W744_9SPHN</name>
<dbReference type="GO" id="GO:0006508">
    <property type="term" value="P:proteolysis"/>
    <property type="evidence" value="ECO:0007669"/>
    <property type="project" value="UniProtKB-KW"/>
</dbReference>
<dbReference type="AlphaFoldDB" id="A0A418W744"/>
<sequence>MKTTRIGVVAPSCPIDGDVVDRVTARAQALYGESAPEIRFHPQCFLTHGHFAGDDEARAKALVEYASDPEIDAIWFARGGYGSCRVVETTLPRLGDAARAKQWLGYSDAGSLLGALYAAGFANVAHGPMPADIRRDGGEAAVDRALDWLVERSTDALEPNAARERAVAFNMTILSNLIGTPFQPDLTDHVLMLEEVSEHHYRIDRTLFHITSDPAIRRVAGIRLGRVSDVIENDRSFGYEVDEIVAHWCAVSGIPLLGTANIGHDVENRVVPFGGA</sequence>
<keyword evidence="9" id="KW-1185">Reference proteome</keyword>
<keyword evidence="3" id="KW-0645">Protease</keyword>
<dbReference type="InterPro" id="IPR040449">
    <property type="entry name" value="Peptidase_S66_N"/>
</dbReference>
<reference evidence="8 9" key="1">
    <citation type="submission" date="2018-09" db="EMBL/GenBank/DDBJ databases">
        <authorList>
            <person name="Zhu H."/>
        </authorList>
    </citation>
    <scope>NUCLEOTIDE SEQUENCE [LARGE SCALE GENOMIC DNA]</scope>
    <source>
        <strain evidence="8 9">K2R01-6</strain>
    </source>
</reference>